<comment type="caution">
    <text evidence="2">The sequence shown here is derived from an EMBL/GenBank/DDBJ whole genome shotgun (WGS) entry which is preliminary data.</text>
</comment>
<dbReference type="EMBL" id="JACEZU010000008">
    <property type="protein sequence ID" value="MBA5688913.1"/>
    <property type="molecule type" value="Genomic_DNA"/>
</dbReference>
<sequence length="621" mass="65516">MKNIHERRIDAVRNRFTPSAVAQACAAAMTLLGAGYAASASAGDFSLTNGIEGQWSLGASVGSSWRARDADPALSGAGDGGRSVGLNDDGNLNYGKGSAFSTIAKVNGEVKLKKDNVGAVIGAKGWYDYAGANKNVAHGSFANGYVPGATLDDAGFAPLSKFSGVALDNAYVFGTFDVAAGAPLHVKLGNHVVNWGESLFIPGINQFGAFDVTAANRPGAQVKEILLPIPQASATLSLPGGVNVEAFYQFKWKKNNLDGCGTYWSLSDLLNCPGGAVIGGEPLSDQARYSGVPVAPGLPPFNFRMGRADDVQPKDSGQFGLAARYQVAAIDTEIGAYFANYHARNPVFSTVKSPSPGASVWSGALAPFGGVGPAQFFWDYSAQNTKVFGVSASTVVGGWSLAGEGSYTKDVPVQINTNDMLAGLVMGVGPQASLAALPGGSTARGYDLKNKTQLQVSTVKIFPRIAAAESLTLVGEVAYQHWSGIGDPNTSTRYGRAALFGLAQTATIPCAFTGNPNPDNCENKGFATSNAWGYRLQAELSYPDVFAGVNLKPRLFWSHDVKGYSADGTFVEDKQVLGLGMRAEYNTQYYVDLNYTSRKRSAKYDIFHDRDYFSVVVGINF</sequence>
<keyword evidence="1" id="KW-0732">Signal</keyword>
<dbReference type="RefSeq" id="WP_182154970.1">
    <property type="nucleotide sequence ID" value="NZ_JACEZU010000008.1"/>
</dbReference>
<accession>A0A7W2FC23</accession>
<proteinExistence type="predicted"/>
<feature type="chain" id="PRO_5030667446" evidence="1">
    <location>
        <begin position="43"/>
        <end position="621"/>
    </location>
</feature>
<dbReference type="AlphaFoldDB" id="A0A7W2FC23"/>
<reference evidence="2 3" key="1">
    <citation type="submission" date="2020-07" db="EMBL/GenBank/DDBJ databases">
        <title>Novel species isolated from subtropical streams in China.</title>
        <authorList>
            <person name="Lu H."/>
        </authorList>
    </citation>
    <scope>NUCLEOTIDE SEQUENCE [LARGE SCALE GENOMIC DNA]</scope>
    <source>
        <strain evidence="2 3">LX47W</strain>
    </source>
</reference>
<evidence type="ECO:0000313" key="3">
    <source>
        <dbReference type="Proteomes" id="UP000573499"/>
    </source>
</evidence>
<dbReference type="Pfam" id="PF06980">
    <property type="entry name" value="DUF1302"/>
    <property type="match status" value="1"/>
</dbReference>
<protein>
    <submittedName>
        <fullName evidence="2">DUF1302 domain-containing protein</fullName>
    </submittedName>
</protein>
<feature type="signal peptide" evidence="1">
    <location>
        <begin position="1"/>
        <end position="42"/>
    </location>
</feature>
<name>A0A7W2FC23_9BURK</name>
<evidence type="ECO:0000256" key="1">
    <source>
        <dbReference type="SAM" id="SignalP"/>
    </source>
</evidence>
<evidence type="ECO:0000313" key="2">
    <source>
        <dbReference type="EMBL" id="MBA5688913.1"/>
    </source>
</evidence>
<organism evidence="2 3">
    <name type="scientific">Rugamonas apoptosis</name>
    <dbReference type="NCBI Taxonomy" id="2758570"/>
    <lineage>
        <taxon>Bacteria</taxon>
        <taxon>Pseudomonadati</taxon>
        <taxon>Pseudomonadota</taxon>
        <taxon>Betaproteobacteria</taxon>
        <taxon>Burkholderiales</taxon>
        <taxon>Oxalobacteraceae</taxon>
        <taxon>Telluria group</taxon>
        <taxon>Rugamonas</taxon>
    </lineage>
</organism>
<gene>
    <name evidence="2" type="ORF">H3H39_17870</name>
</gene>
<dbReference type="Proteomes" id="UP000573499">
    <property type="component" value="Unassembled WGS sequence"/>
</dbReference>
<keyword evidence="3" id="KW-1185">Reference proteome</keyword>
<dbReference type="InterPro" id="IPR010727">
    <property type="entry name" value="DUF1302"/>
</dbReference>